<dbReference type="SUPFAM" id="SSF48452">
    <property type="entry name" value="TPR-like"/>
    <property type="match status" value="1"/>
</dbReference>
<evidence type="ECO:0000313" key="1">
    <source>
        <dbReference type="EMBL" id="CAL1526931.1"/>
    </source>
</evidence>
<sequence>LKNELHVDDDSHEEMIEKLNFYTWIDFKLGKYLMANEHNQKVFDLTAGKNITCLVNRAHILRREGGCMESEQCLAEAEKLRRESDGEKLMTEVDAELAYSLSRLGGAENLNRAIELCTDVVKKQPECYAWKFGLGLLQRRATNRNV</sequence>
<keyword evidence="2" id="KW-1185">Reference proteome</keyword>
<reference evidence="1 2" key="1">
    <citation type="submission" date="2024-04" db="EMBL/GenBank/DDBJ databases">
        <authorList>
            <consortium name="Genoscope - CEA"/>
            <person name="William W."/>
        </authorList>
    </citation>
    <scope>NUCLEOTIDE SEQUENCE [LARGE SCALE GENOMIC DNA]</scope>
</reference>
<name>A0AAV2H0C1_LYMST</name>
<dbReference type="Proteomes" id="UP001497497">
    <property type="component" value="Unassembled WGS sequence"/>
</dbReference>
<evidence type="ECO:0000313" key="2">
    <source>
        <dbReference type="Proteomes" id="UP001497497"/>
    </source>
</evidence>
<organism evidence="1 2">
    <name type="scientific">Lymnaea stagnalis</name>
    <name type="common">Great pond snail</name>
    <name type="synonym">Helix stagnalis</name>
    <dbReference type="NCBI Taxonomy" id="6523"/>
    <lineage>
        <taxon>Eukaryota</taxon>
        <taxon>Metazoa</taxon>
        <taxon>Spiralia</taxon>
        <taxon>Lophotrochozoa</taxon>
        <taxon>Mollusca</taxon>
        <taxon>Gastropoda</taxon>
        <taxon>Heterobranchia</taxon>
        <taxon>Euthyneura</taxon>
        <taxon>Panpulmonata</taxon>
        <taxon>Hygrophila</taxon>
        <taxon>Lymnaeoidea</taxon>
        <taxon>Lymnaeidae</taxon>
        <taxon>Lymnaea</taxon>
    </lineage>
</organism>
<dbReference type="Gene3D" id="1.25.40.10">
    <property type="entry name" value="Tetratricopeptide repeat domain"/>
    <property type="match status" value="1"/>
</dbReference>
<gene>
    <name evidence="1" type="ORF">GSLYS_00001108001</name>
</gene>
<comment type="caution">
    <text evidence="1">The sequence shown here is derived from an EMBL/GenBank/DDBJ whole genome shotgun (WGS) entry which is preliminary data.</text>
</comment>
<proteinExistence type="predicted"/>
<feature type="non-terminal residue" evidence="1">
    <location>
        <position position="146"/>
    </location>
</feature>
<feature type="non-terminal residue" evidence="1">
    <location>
        <position position="1"/>
    </location>
</feature>
<protein>
    <submittedName>
        <fullName evidence="1">Uncharacterized protein</fullName>
    </submittedName>
</protein>
<accession>A0AAV2H0C1</accession>
<dbReference type="InterPro" id="IPR011990">
    <property type="entry name" value="TPR-like_helical_dom_sf"/>
</dbReference>
<dbReference type="EMBL" id="CAXITT010000010">
    <property type="protein sequence ID" value="CAL1526931.1"/>
    <property type="molecule type" value="Genomic_DNA"/>
</dbReference>
<dbReference type="AlphaFoldDB" id="A0AAV2H0C1"/>